<evidence type="ECO:0000256" key="2">
    <source>
        <dbReference type="SAM" id="Phobius"/>
    </source>
</evidence>
<protein>
    <submittedName>
        <fullName evidence="3">Uncharacterized protein</fullName>
    </submittedName>
</protein>
<comment type="caution">
    <text evidence="3">The sequence shown here is derived from an EMBL/GenBank/DDBJ whole genome shotgun (WGS) entry which is preliminary data.</text>
</comment>
<keyword evidence="2" id="KW-0812">Transmembrane</keyword>
<dbReference type="Proteomes" id="UP000707356">
    <property type="component" value="Unassembled WGS sequence"/>
</dbReference>
<accession>A0A951PC59</accession>
<organism evidence="3 4">
    <name type="scientific">Pegethrix bostrychoides GSE-TBD4-15B</name>
    <dbReference type="NCBI Taxonomy" id="2839662"/>
    <lineage>
        <taxon>Bacteria</taxon>
        <taxon>Bacillati</taxon>
        <taxon>Cyanobacteriota</taxon>
        <taxon>Cyanophyceae</taxon>
        <taxon>Oculatellales</taxon>
        <taxon>Oculatellaceae</taxon>
        <taxon>Pegethrix</taxon>
    </lineage>
</organism>
<keyword evidence="2" id="KW-0472">Membrane</keyword>
<feature type="transmembrane region" description="Helical" evidence="2">
    <location>
        <begin position="53"/>
        <end position="71"/>
    </location>
</feature>
<dbReference type="AlphaFoldDB" id="A0A951PC59"/>
<evidence type="ECO:0000313" key="3">
    <source>
        <dbReference type="EMBL" id="MBW4466836.1"/>
    </source>
</evidence>
<feature type="region of interest" description="Disordered" evidence="1">
    <location>
        <begin position="113"/>
        <end position="138"/>
    </location>
</feature>
<proteinExistence type="predicted"/>
<evidence type="ECO:0000313" key="4">
    <source>
        <dbReference type="Proteomes" id="UP000707356"/>
    </source>
</evidence>
<sequence length="138" mass="15556">MSQPQFCWEQSLGCNNSYQTPSYSNPNYVNPGYIDPGYVDPGYTNPGYASSPGVPPALFLALLIGIAISALPKKKKEEPKKTPIEKMFEAIGQYESSRTDSDMRRTQFDYKFKDPCVDECPPKKKDGDKKDDKDEKKD</sequence>
<dbReference type="EMBL" id="JAHHHV010000071">
    <property type="protein sequence ID" value="MBW4466836.1"/>
    <property type="molecule type" value="Genomic_DNA"/>
</dbReference>
<keyword evidence="2" id="KW-1133">Transmembrane helix</keyword>
<reference evidence="3" key="2">
    <citation type="journal article" date="2022" name="Microbiol. Resour. Announc.">
        <title>Metagenome Sequencing to Explore Phylogenomics of Terrestrial Cyanobacteria.</title>
        <authorList>
            <person name="Ward R.D."/>
            <person name="Stajich J.E."/>
            <person name="Johansen J.R."/>
            <person name="Huntemann M."/>
            <person name="Clum A."/>
            <person name="Foster B."/>
            <person name="Foster B."/>
            <person name="Roux S."/>
            <person name="Palaniappan K."/>
            <person name="Varghese N."/>
            <person name="Mukherjee S."/>
            <person name="Reddy T.B.K."/>
            <person name="Daum C."/>
            <person name="Copeland A."/>
            <person name="Chen I.A."/>
            <person name="Ivanova N.N."/>
            <person name="Kyrpides N.C."/>
            <person name="Shapiro N."/>
            <person name="Eloe-Fadrosh E.A."/>
            <person name="Pietrasiak N."/>
        </authorList>
    </citation>
    <scope>NUCLEOTIDE SEQUENCE</scope>
    <source>
        <strain evidence="3">GSE-TBD4-15B</strain>
    </source>
</reference>
<name>A0A951PC59_9CYAN</name>
<gene>
    <name evidence="3" type="ORF">KME07_15540</name>
</gene>
<evidence type="ECO:0000256" key="1">
    <source>
        <dbReference type="SAM" id="MobiDB-lite"/>
    </source>
</evidence>
<reference evidence="3" key="1">
    <citation type="submission" date="2021-05" db="EMBL/GenBank/DDBJ databases">
        <authorList>
            <person name="Pietrasiak N."/>
            <person name="Ward R."/>
            <person name="Stajich J.E."/>
            <person name="Kurbessoian T."/>
        </authorList>
    </citation>
    <scope>NUCLEOTIDE SEQUENCE</scope>
    <source>
        <strain evidence="3">GSE-TBD4-15B</strain>
    </source>
</reference>